<dbReference type="CDD" id="cd05374">
    <property type="entry name" value="17beta-HSD-like_SDR_c"/>
    <property type="match status" value="1"/>
</dbReference>
<keyword evidence="2" id="KW-0560">Oxidoreductase</keyword>
<dbReference type="OrthoDB" id="9775296at2"/>
<evidence type="ECO:0000256" key="1">
    <source>
        <dbReference type="ARBA" id="ARBA00006484"/>
    </source>
</evidence>
<comment type="similarity">
    <text evidence="1 3">Belongs to the short-chain dehydrogenases/reductases (SDR) family.</text>
</comment>
<dbReference type="Gene3D" id="3.40.50.720">
    <property type="entry name" value="NAD(P)-binding Rossmann-like Domain"/>
    <property type="match status" value="1"/>
</dbReference>
<dbReference type="PRINTS" id="PR00081">
    <property type="entry name" value="GDHRDH"/>
</dbReference>
<dbReference type="EMBL" id="LFZW01000001">
    <property type="protein sequence ID" value="KMY49898.1"/>
    <property type="molecule type" value="Genomic_DNA"/>
</dbReference>
<organism evidence="4 5">
    <name type="scientific">Peribacillus loiseleuriae</name>
    <dbReference type="NCBI Taxonomy" id="1679170"/>
    <lineage>
        <taxon>Bacteria</taxon>
        <taxon>Bacillati</taxon>
        <taxon>Bacillota</taxon>
        <taxon>Bacilli</taxon>
        <taxon>Bacillales</taxon>
        <taxon>Bacillaceae</taxon>
        <taxon>Peribacillus</taxon>
    </lineage>
</organism>
<dbReference type="STRING" id="1679170.AC625_10470"/>
<dbReference type="AlphaFoldDB" id="A0A0K9GTE3"/>
<dbReference type="PRINTS" id="PR00080">
    <property type="entry name" value="SDRFAMILY"/>
</dbReference>
<dbReference type="RefSeq" id="WP_049681246.1">
    <property type="nucleotide sequence ID" value="NZ_LFZW01000001.1"/>
</dbReference>
<dbReference type="PROSITE" id="PS00061">
    <property type="entry name" value="ADH_SHORT"/>
    <property type="match status" value="1"/>
</dbReference>
<dbReference type="Proteomes" id="UP000037146">
    <property type="component" value="Unassembled WGS sequence"/>
</dbReference>
<dbReference type="InterPro" id="IPR051911">
    <property type="entry name" value="SDR_oxidoreductase"/>
</dbReference>
<comment type="caution">
    <text evidence="4">The sequence shown here is derived from an EMBL/GenBank/DDBJ whole genome shotgun (WGS) entry which is preliminary data.</text>
</comment>
<reference evidence="5" key="1">
    <citation type="submission" date="2015-07" db="EMBL/GenBank/DDBJ databases">
        <title>Genome sequencing project for genomic taxonomy and phylogenomics of Bacillus-like bacteria.</title>
        <authorList>
            <person name="Liu B."/>
            <person name="Wang J."/>
            <person name="Zhu Y."/>
            <person name="Liu G."/>
            <person name="Chen Q."/>
            <person name="Chen Z."/>
            <person name="Lan J."/>
            <person name="Che J."/>
            <person name="Ge C."/>
            <person name="Shi H."/>
            <person name="Pan Z."/>
            <person name="Liu X."/>
        </authorList>
    </citation>
    <scope>NUCLEOTIDE SEQUENCE [LARGE SCALE GENOMIC DNA]</scope>
    <source>
        <strain evidence="5">FJAT-27997</strain>
    </source>
</reference>
<dbReference type="SUPFAM" id="SSF51735">
    <property type="entry name" value="NAD(P)-binding Rossmann-fold domains"/>
    <property type="match status" value="1"/>
</dbReference>
<dbReference type="NCBIfam" id="NF005372">
    <property type="entry name" value="PRK06914.1"/>
    <property type="match status" value="1"/>
</dbReference>
<evidence type="ECO:0000256" key="2">
    <source>
        <dbReference type="ARBA" id="ARBA00023002"/>
    </source>
</evidence>
<evidence type="ECO:0000256" key="3">
    <source>
        <dbReference type="RuleBase" id="RU000363"/>
    </source>
</evidence>
<name>A0A0K9GTE3_9BACI</name>
<dbReference type="GO" id="GO:0016491">
    <property type="term" value="F:oxidoreductase activity"/>
    <property type="evidence" value="ECO:0007669"/>
    <property type="project" value="UniProtKB-KW"/>
</dbReference>
<dbReference type="InterPro" id="IPR020904">
    <property type="entry name" value="Sc_DH/Rdtase_CS"/>
</dbReference>
<evidence type="ECO:0000313" key="4">
    <source>
        <dbReference type="EMBL" id="KMY49898.1"/>
    </source>
</evidence>
<proteinExistence type="inferred from homology"/>
<dbReference type="PANTHER" id="PTHR43976:SF16">
    <property type="entry name" value="SHORT-CHAIN DEHYDROGENASE_REDUCTASE FAMILY PROTEIN"/>
    <property type="match status" value="1"/>
</dbReference>
<gene>
    <name evidence="4" type="ORF">AC625_10470</name>
</gene>
<keyword evidence="5" id="KW-1185">Reference proteome</keyword>
<evidence type="ECO:0000313" key="5">
    <source>
        <dbReference type="Proteomes" id="UP000037146"/>
    </source>
</evidence>
<dbReference type="PANTHER" id="PTHR43976">
    <property type="entry name" value="SHORT CHAIN DEHYDROGENASE"/>
    <property type="match status" value="1"/>
</dbReference>
<dbReference type="InterPro" id="IPR002347">
    <property type="entry name" value="SDR_fam"/>
</dbReference>
<dbReference type="PATRIC" id="fig|1679170.3.peg.2337"/>
<dbReference type="InterPro" id="IPR036291">
    <property type="entry name" value="NAD(P)-bd_dom_sf"/>
</dbReference>
<protein>
    <submittedName>
        <fullName evidence="4">Short-chain dehydrogenase</fullName>
    </submittedName>
</protein>
<dbReference type="Pfam" id="PF00106">
    <property type="entry name" value="adh_short"/>
    <property type="match status" value="1"/>
</dbReference>
<sequence length="281" mass="31717">MLNKIAIVTGSSSGFGLLTSLELGKRGFQVIATMRNTEKKAELIERSELVGIADRIEIFELDVTSETSIQRLKICIERYGRVDVLVNNAGYAGAGFVEEIPIDEYRQQFETNVFGVIAVTQTVLPYMRKQKNGKIITISSVSGKIGFPGLSPYVSSKFAIEGWSECLRLELKPFGIDVSLIEPGSYKTNIWTNGKHITEKSLHKNSPYHEYLVKMENYLNHSESSYGNPKEIADKVAKLSTSRAMQFRHRIGRGVTLGISLKSMLPWRVWERMILTRLDKY</sequence>
<accession>A0A0K9GTE3</accession>